<reference evidence="4" key="1">
    <citation type="submission" date="2019-04" db="EMBL/GenBank/DDBJ databases">
        <title>Draft genome sequence of Pseudonocardiaceae bacterium SL3-2-4.</title>
        <authorList>
            <person name="Ningsih F."/>
            <person name="Yokota A."/>
            <person name="Sakai Y."/>
            <person name="Nanatani K."/>
            <person name="Yabe S."/>
            <person name="Oetari A."/>
            <person name="Sjamsuridzal W."/>
        </authorList>
    </citation>
    <scope>NUCLEOTIDE SEQUENCE [LARGE SCALE GENOMIC DNA]</scope>
    <source>
        <strain evidence="4">SL3-2-4</strain>
    </source>
</reference>
<proteinExistence type="predicted"/>
<dbReference type="InterPro" id="IPR050583">
    <property type="entry name" value="Mycobacterial_A85_antigen"/>
</dbReference>
<feature type="transmembrane region" description="Helical" evidence="2">
    <location>
        <begin position="28"/>
        <end position="45"/>
    </location>
</feature>
<keyword evidence="4" id="KW-1185">Reference proteome</keyword>
<name>A0A4D4JEA5_9PSEU</name>
<dbReference type="EMBL" id="BJFL01000021">
    <property type="protein sequence ID" value="GDY32183.1"/>
    <property type="molecule type" value="Genomic_DNA"/>
</dbReference>
<dbReference type="Gene3D" id="3.40.50.1820">
    <property type="entry name" value="alpha/beta hydrolase"/>
    <property type="match status" value="1"/>
</dbReference>
<accession>A0A4D4JEA5</accession>
<feature type="region of interest" description="Disordered" evidence="1">
    <location>
        <begin position="130"/>
        <end position="163"/>
    </location>
</feature>
<dbReference type="PANTHER" id="PTHR48098">
    <property type="entry name" value="ENTEROCHELIN ESTERASE-RELATED"/>
    <property type="match status" value="1"/>
</dbReference>
<dbReference type="AlphaFoldDB" id="A0A4D4JEA5"/>
<dbReference type="Proteomes" id="UP000298860">
    <property type="component" value="Unassembled WGS sequence"/>
</dbReference>
<gene>
    <name evidence="3" type="ORF">GTS_38160</name>
</gene>
<keyword evidence="2" id="KW-1133">Transmembrane helix</keyword>
<protein>
    <submittedName>
        <fullName evidence="3">Esterase</fullName>
    </submittedName>
</protein>
<keyword evidence="2" id="KW-0812">Transmembrane</keyword>
<evidence type="ECO:0000313" key="4">
    <source>
        <dbReference type="Proteomes" id="UP000298860"/>
    </source>
</evidence>
<organism evidence="3 4">
    <name type="scientific">Gandjariella thermophila</name>
    <dbReference type="NCBI Taxonomy" id="1931992"/>
    <lineage>
        <taxon>Bacteria</taxon>
        <taxon>Bacillati</taxon>
        <taxon>Actinomycetota</taxon>
        <taxon>Actinomycetes</taxon>
        <taxon>Pseudonocardiales</taxon>
        <taxon>Pseudonocardiaceae</taxon>
        <taxon>Gandjariella</taxon>
    </lineage>
</organism>
<comment type="caution">
    <text evidence="3">The sequence shown here is derived from an EMBL/GenBank/DDBJ whole genome shotgun (WGS) entry which is preliminary data.</text>
</comment>
<feature type="transmembrane region" description="Helical" evidence="2">
    <location>
        <begin position="65"/>
        <end position="86"/>
    </location>
</feature>
<dbReference type="RefSeq" id="WP_225978546.1">
    <property type="nucleotide sequence ID" value="NZ_BJFL01000021.1"/>
</dbReference>
<dbReference type="InterPro" id="IPR029058">
    <property type="entry name" value="AB_hydrolase_fold"/>
</dbReference>
<evidence type="ECO:0000256" key="1">
    <source>
        <dbReference type="SAM" id="MobiDB-lite"/>
    </source>
</evidence>
<keyword evidence="2" id="KW-0472">Membrane</keyword>
<evidence type="ECO:0000313" key="3">
    <source>
        <dbReference type="EMBL" id="GDY32183.1"/>
    </source>
</evidence>
<dbReference type="InterPro" id="IPR000801">
    <property type="entry name" value="Esterase-like"/>
</dbReference>
<evidence type="ECO:0000256" key="2">
    <source>
        <dbReference type="SAM" id="Phobius"/>
    </source>
</evidence>
<dbReference type="Pfam" id="PF00756">
    <property type="entry name" value="Esterase"/>
    <property type="match status" value="1"/>
</dbReference>
<dbReference type="SUPFAM" id="SSF53474">
    <property type="entry name" value="alpha/beta-Hydrolases"/>
    <property type="match status" value="1"/>
</dbReference>
<sequence length="409" mass="44405">MPRVDPGPVLPDDVAQHAVARGILESPMIWRALLLAALVTAYFFFRPRRRVPTRITPPHSLTTRVVVVAALLGLSAVTWLNSYVGYVRTPHDLGLLLQRGTGWAAGFGSSLAAISAADDQYMSNARQALNNAQGGTRPADRPQGDPYAARMDRTTIPDPAHGVPVTAAQTNVMLPPGYDDPANRNRRYPVVYLIHGYPGGSADDWFTAGDAVNTMHQLLERQLVQPMIIVAPTVSAGVPTTDWECLNVPGGPQLESYLTETVVPRIDARYRTIADRRHRAIAGMSGGGFCALNVGLHHVDEYATMLVTLPYDDPGSAVSLLQGNPALIDANTPRRYIPTMPFPYPVAVMLDAGDHAQTDMTTSRRIAAALTARGQKVSMRFEPGLVHTWRTARAALPFLLAFANEQFTS</sequence>